<gene>
    <name evidence="3" type="ORF">SK069_06255</name>
</gene>
<sequence length="284" mass="29072">MEEVAARYREQAPPPAAAALATCAWGMDARSPRARAVRVLPDAHVDLVWGRGIGAFVAGPDTTAQLSPVASDRPLRGLRLRRGAAAAVLGVPARELRDRRVPLAAVRELAGLPPVEDERLAPDAAPDAAATALADLVAARRGRAGASERVAAALVGLTGGPALPVPALADRLGYSERQLRRIADDALGYGPTVLGRVLRLQRWLAAAEVPGAPGLAASAAAAGYADQAHLSRDCRALAGLPPAALLAERAAAGRRRPADGGGVAPRRTGLRPSGSARAAPGGRR</sequence>
<dbReference type="Proteomes" id="UP001277761">
    <property type="component" value="Unassembled WGS sequence"/>
</dbReference>
<accession>A0ABU4VJS9</accession>
<dbReference type="RefSeq" id="WP_319953337.1">
    <property type="nucleotide sequence ID" value="NZ_JAXAVX010000002.1"/>
</dbReference>
<protein>
    <submittedName>
        <fullName evidence="3">Helix-turn-helix domain-containing protein</fullName>
    </submittedName>
</protein>
<feature type="domain" description="HTH araC/xylS-type" evidence="2">
    <location>
        <begin position="148"/>
        <end position="248"/>
    </location>
</feature>
<dbReference type="PROSITE" id="PS01124">
    <property type="entry name" value="HTH_ARAC_FAMILY_2"/>
    <property type="match status" value="1"/>
</dbReference>
<evidence type="ECO:0000259" key="2">
    <source>
        <dbReference type="PROSITE" id="PS01124"/>
    </source>
</evidence>
<comment type="caution">
    <text evidence="3">The sequence shown here is derived from an EMBL/GenBank/DDBJ whole genome shotgun (WGS) entry which is preliminary data.</text>
</comment>
<feature type="region of interest" description="Disordered" evidence="1">
    <location>
        <begin position="250"/>
        <end position="284"/>
    </location>
</feature>
<evidence type="ECO:0000256" key="1">
    <source>
        <dbReference type="SAM" id="MobiDB-lite"/>
    </source>
</evidence>
<dbReference type="Pfam" id="PF20240">
    <property type="entry name" value="DUF6597"/>
    <property type="match status" value="1"/>
</dbReference>
<evidence type="ECO:0000313" key="4">
    <source>
        <dbReference type="Proteomes" id="UP001277761"/>
    </source>
</evidence>
<keyword evidence="4" id="KW-1185">Reference proteome</keyword>
<name>A0ABU4VJS9_9ACTN</name>
<dbReference type="Pfam" id="PF12833">
    <property type="entry name" value="HTH_18"/>
    <property type="match status" value="1"/>
</dbReference>
<organism evidence="3 4">
    <name type="scientific">Patulibacter brassicae</name>
    <dbReference type="NCBI Taxonomy" id="1705717"/>
    <lineage>
        <taxon>Bacteria</taxon>
        <taxon>Bacillati</taxon>
        <taxon>Actinomycetota</taxon>
        <taxon>Thermoleophilia</taxon>
        <taxon>Solirubrobacterales</taxon>
        <taxon>Patulibacteraceae</taxon>
        <taxon>Patulibacter</taxon>
    </lineage>
</organism>
<evidence type="ECO:0000313" key="3">
    <source>
        <dbReference type="EMBL" id="MDX8151186.1"/>
    </source>
</evidence>
<dbReference type="SMART" id="SM00342">
    <property type="entry name" value="HTH_ARAC"/>
    <property type="match status" value="1"/>
</dbReference>
<dbReference type="InterPro" id="IPR018060">
    <property type="entry name" value="HTH_AraC"/>
</dbReference>
<dbReference type="Gene3D" id="1.10.10.60">
    <property type="entry name" value="Homeodomain-like"/>
    <property type="match status" value="1"/>
</dbReference>
<dbReference type="EMBL" id="JAXAVX010000002">
    <property type="protein sequence ID" value="MDX8151186.1"/>
    <property type="molecule type" value="Genomic_DNA"/>
</dbReference>
<proteinExistence type="predicted"/>
<reference evidence="3 4" key="1">
    <citation type="submission" date="2023-11" db="EMBL/GenBank/DDBJ databases">
        <authorList>
            <person name="Xu M."/>
            <person name="Jiang T."/>
        </authorList>
    </citation>
    <scope>NUCLEOTIDE SEQUENCE [LARGE SCALE GENOMIC DNA]</scope>
    <source>
        <strain evidence="3 4">SD</strain>
    </source>
</reference>
<dbReference type="InterPro" id="IPR046532">
    <property type="entry name" value="DUF6597"/>
</dbReference>